<feature type="binding site" evidence="8">
    <location>
        <position position="55"/>
    </location>
    <ligand>
        <name>Mg(2+)</name>
        <dbReference type="ChEBI" id="CHEBI:18420"/>
    </ligand>
</feature>
<dbReference type="InterPro" id="IPR008278">
    <property type="entry name" value="4-PPantetheinyl_Trfase_dom"/>
</dbReference>
<keyword evidence="2 8" id="KW-0808">Transferase</keyword>
<gene>
    <name evidence="8 11" type="primary">acpS</name>
    <name evidence="11" type="ORF">EJE24_09665</name>
    <name evidence="10" type="ORF">NGC28_11495</name>
</gene>
<comment type="catalytic activity">
    <reaction evidence="8">
        <text>apo-[ACP] + CoA = holo-[ACP] + adenosine 3',5'-bisphosphate + H(+)</text>
        <dbReference type="Rhea" id="RHEA:12068"/>
        <dbReference type="Rhea" id="RHEA-COMP:9685"/>
        <dbReference type="Rhea" id="RHEA-COMP:9690"/>
        <dbReference type="ChEBI" id="CHEBI:15378"/>
        <dbReference type="ChEBI" id="CHEBI:29999"/>
        <dbReference type="ChEBI" id="CHEBI:57287"/>
        <dbReference type="ChEBI" id="CHEBI:58343"/>
        <dbReference type="ChEBI" id="CHEBI:64479"/>
        <dbReference type="EC" id="2.7.8.7"/>
    </reaction>
</comment>
<keyword evidence="8" id="KW-0963">Cytoplasm</keyword>
<feature type="binding site" evidence="8">
    <location>
        <position position="6"/>
    </location>
    <ligand>
        <name>Mg(2+)</name>
        <dbReference type="ChEBI" id="CHEBI:18420"/>
    </ligand>
</feature>
<keyword evidence="5 8" id="KW-0460">Magnesium</keyword>
<dbReference type="RefSeq" id="WP_125914337.1">
    <property type="nucleotide sequence ID" value="NZ_CAMLPR010000001.1"/>
</dbReference>
<dbReference type="InterPro" id="IPR004568">
    <property type="entry name" value="Ppantetheine-prot_Trfase_dom"/>
</dbReference>
<dbReference type="SUPFAM" id="SSF56214">
    <property type="entry name" value="4'-phosphopantetheinyl transferase"/>
    <property type="match status" value="1"/>
</dbReference>
<dbReference type="Proteomes" id="UP001310558">
    <property type="component" value="Unassembled WGS sequence"/>
</dbReference>
<keyword evidence="4 8" id="KW-0276">Fatty acid metabolism</keyword>
<reference evidence="11 12" key="1">
    <citation type="submission" date="2018-12" db="EMBL/GenBank/DDBJ databases">
        <title>The Genome Submission of two Enterobacter spp. strains.</title>
        <authorList>
            <person name="Wu W."/>
            <person name="Wei L."/>
            <person name="Feng Y."/>
            <person name="Zong Z."/>
        </authorList>
    </citation>
    <scope>NUCLEOTIDE SEQUENCE [LARGE SCALE GENOMIC DNA]</scope>
    <source>
        <strain evidence="11 12">WCHEHu045002</strain>
    </source>
</reference>
<dbReference type="GO" id="GO:0005737">
    <property type="term" value="C:cytoplasm"/>
    <property type="evidence" value="ECO:0007669"/>
    <property type="project" value="UniProtKB-SubCell"/>
</dbReference>
<dbReference type="GO" id="GO:0008897">
    <property type="term" value="F:holo-[acyl-carrier-protein] synthase activity"/>
    <property type="evidence" value="ECO:0007669"/>
    <property type="project" value="UniProtKB-UniRule"/>
</dbReference>
<dbReference type="InterPro" id="IPR037143">
    <property type="entry name" value="4-PPantetheinyl_Trfase_dom_sf"/>
</dbReference>
<evidence type="ECO:0000256" key="7">
    <source>
        <dbReference type="ARBA" id="ARBA00023160"/>
    </source>
</evidence>
<comment type="similarity">
    <text evidence="8">Belongs to the P-Pant transferase superfamily. AcpS family.</text>
</comment>
<dbReference type="Gene3D" id="3.90.470.20">
    <property type="entry name" value="4'-phosphopantetheinyl transferase domain"/>
    <property type="match status" value="1"/>
</dbReference>
<keyword evidence="13" id="KW-1185">Reference proteome</keyword>
<feature type="domain" description="4'-phosphopantetheinyl transferase" evidence="9">
    <location>
        <begin position="2"/>
        <end position="96"/>
    </location>
</feature>
<dbReference type="InterPro" id="IPR002582">
    <property type="entry name" value="ACPS"/>
</dbReference>
<evidence type="ECO:0000313" key="11">
    <source>
        <dbReference type="EMBL" id="RSK68011.1"/>
    </source>
</evidence>
<evidence type="ECO:0000259" key="9">
    <source>
        <dbReference type="Pfam" id="PF01648"/>
    </source>
</evidence>
<dbReference type="GO" id="GO:0006633">
    <property type="term" value="P:fatty acid biosynthetic process"/>
    <property type="evidence" value="ECO:0007669"/>
    <property type="project" value="UniProtKB-UniRule"/>
</dbReference>
<comment type="caution">
    <text evidence="11">The sequence shown here is derived from an EMBL/GenBank/DDBJ whole genome shotgun (WGS) entry which is preliminary data.</text>
</comment>
<evidence type="ECO:0000313" key="13">
    <source>
        <dbReference type="Proteomes" id="UP001310558"/>
    </source>
</evidence>
<keyword evidence="3 8" id="KW-0479">Metal-binding</keyword>
<comment type="function">
    <text evidence="8">Transfers the 4'-phosphopantetheine moiety from coenzyme A to a Ser of acyl-carrier-protein.</text>
</comment>
<dbReference type="GO" id="GO:0000287">
    <property type="term" value="F:magnesium ion binding"/>
    <property type="evidence" value="ECO:0007669"/>
    <property type="project" value="UniProtKB-UniRule"/>
</dbReference>
<evidence type="ECO:0000256" key="2">
    <source>
        <dbReference type="ARBA" id="ARBA00022679"/>
    </source>
</evidence>
<keyword evidence="1 8" id="KW-0444">Lipid biosynthesis</keyword>
<proteinExistence type="inferred from homology"/>
<dbReference type="AlphaFoldDB" id="A0A3R9W2A0"/>
<sequence length="122" mass="13666">MRIGTDIVEVTRINRAIDNGKIDFLSRVYTGEELIKINLDDLNVERAAGFWAAKEAAVKALGCGYRNGITFHDIEVTHDDYGCPHFIFSERIKRLLAEKGCVNTSLTISHCQTHAIAIVILY</sequence>
<comment type="subcellular location">
    <subcellularLocation>
        <location evidence="8">Cytoplasm</location>
    </subcellularLocation>
</comment>
<protein>
    <recommendedName>
        <fullName evidence="8">Holo-[acyl-carrier-protein] synthase</fullName>
        <shortName evidence="8">Holo-ACP synthase</shortName>
        <ecNumber evidence="8">2.7.8.7</ecNumber>
    </recommendedName>
    <alternativeName>
        <fullName evidence="8">4'-phosphopantetheinyl transferase AcpS</fullName>
    </alternativeName>
</protein>
<evidence type="ECO:0000256" key="4">
    <source>
        <dbReference type="ARBA" id="ARBA00022832"/>
    </source>
</evidence>
<name>A0A3R9W2A0_9ENTR</name>
<dbReference type="NCBIfam" id="TIGR00556">
    <property type="entry name" value="pantethn_trn"/>
    <property type="match status" value="1"/>
</dbReference>
<evidence type="ECO:0000256" key="5">
    <source>
        <dbReference type="ARBA" id="ARBA00022842"/>
    </source>
</evidence>
<dbReference type="Proteomes" id="UP000276389">
    <property type="component" value="Unassembled WGS sequence"/>
</dbReference>
<dbReference type="NCBIfam" id="TIGR00516">
    <property type="entry name" value="acpS"/>
    <property type="match status" value="1"/>
</dbReference>
<evidence type="ECO:0000313" key="12">
    <source>
        <dbReference type="Proteomes" id="UP000276389"/>
    </source>
</evidence>
<keyword evidence="7 8" id="KW-0275">Fatty acid biosynthesis</keyword>
<dbReference type="EMBL" id="RWHU01000003">
    <property type="protein sequence ID" value="RSK68011.1"/>
    <property type="molecule type" value="Genomic_DNA"/>
</dbReference>
<evidence type="ECO:0000256" key="6">
    <source>
        <dbReference type="ARBA" id="ARBA00023098"/>
    </source>
</evidence>
<dbReference type="EMBL" id="JAMWJU010000002">
    <property type="protein sequence ID" value="MEB7543073.1"/>
    <property type="molecule type" value="Genomic_DNA"/>
</dbReference>
<reference evidence="10 13" key="2">
    <citation type="submission" date="2022-06" db="EMBL/GenBank/DDBJ databases">
        <title>Whole Genome analysis of Bacterial isolates collected during year 2020 from Guwahati, Assam, India.</title>
        <authorList>
            <person name="Mendem S.K."/>
            <person name="Rakshit O."/>
            <person name="Murugesan D."/>
            <person name="Saikia K."/>
            <person name="Shome R."/>
            <person name="Raisen C."/>
            <person name="Holmes M.A."/>
            <person name="Shome B.R."/>
        </authorList>
    </citation>
    <scope>NUCLEOTIDE SEQUENCE [LARGE SCALE GENOMIC DNA]</scope>
    <source>
        <strain evidence="10 13">Sil NS 53</strain>
    </source>
</reference>
<keyword evidence="6 8" id="KW-0443">Lipid metabolism</keyword>
<organism evidence="11 12">
    <name type="scientific">Enterobacter huaxiensis</name>
    <dbReference type="NCBI Taxonomy" id="2494702"/>
    <lineage>
        <taxon>Bacteria</taxon>
        <taxon>Pseudomonadati</taxon>
        <taxon>Pseudomonadota</taxon>
        <taxon>Gammaproteobacteria</taxon>
        <taxon>Enterobacterales</taxon>
        <taxon>Enterobacteriaceae</taxon>
        <taxon>Enterobacter</taxon>
    </lineage>
</organism>
<evidence type="ECO:0000256" key="8">
    <source>
        <dbReference type="HAMAP-Rule" id="MF_00101"/>
    </source>
</evidence>
<evidence type="ECO:0000256" key="3">
    <source>
        <dbReference type="ARBA" id="ARBA00022723"/>
    </source>
</evidence>
<evidence type="ECO:0000313" key="10">
    <source>
        <dbReference type="EMBL" id="MEB7543073.1"/>
    </source>
</evidence>
<evidence type="ECO:0000256" key="1">
    <source>
        <dbReference type="ARBA" id="ARBA00022516"/>
    </source>
</evidence>
<dbReference type="Pfam" id="PF01648">
    <property type="entry name" value="ACPS"/>
    <property type="match status" value="1"/>
</dbReference>
<dbReference type="HAMAP" id="MF_00101">
    <property type="entry name" value="AcpS"/>
    <property type="match status" value="1"/>
</dbReference>
<accession>A0A3R9W2A0</accession>
<dbReference type="EC" id="2.7.8.7" evidence="8"/>
<comment type="cofactor">
    <cofactor evidence="8">
        <name>Mg(2+)</name>
        <dbReference type="ChEBI" id="CHEBI:18420"/>
    </cofactor>
</comment>